<organism evidence="2 3">
    <name type="scientific">Hymenobacter antarcticus</name>
    <dbReference type="NCBI Taxonomy" id="486270"/>
    <lineage>
        <taxon>Bacteria</taxon>
        <taxon>Pseudomonadati</taxon>
        <taxon>Bacteroidota</taxon>
        <taxon>Cytophagia</taxon>
        <taxon>Cytophagales</taxon>
        <taxon>Hymenobacteraceae</taxon>
        <taxon>Hymenobacter</taxon>
    </lineage>
</organism>
<dbReference type="NCBIfam" id="TIGR03511">
    <property type="entry name" value="GldH_lipo"/>
    <property type="match status" value="1"/>
</dbReference>
<dbReference type="Proteomes" id="UP001501556">
    <property type="component" value="Unassembled WGS sequence"/>
</dbReference>
<reference evidence="3" key="1">
    <citation type="journal article" date="2019" name="Int. J. Syst. Evol. Microbiol.">
        <title>The Global Catalogue of Microorganisms (GCM) 10K type strain sequencing project: providing services to taxonomists for standard genome sequencing and annotation.</title>
        <authorList>
            <consortium name="The Broad Institute Genomics Platform"/>
            <consortium name="The Broad Institute Genome Sequencing Center for Infectious Disease"/>
            <person name="Wu L."/>
            <person name="Ma J."/>
        </authorList>
    </citation>
    <scope>NUCLEOTIDE SEQUENCE [LARGE SCALE GENOMIC DNA]</scope>
    <source>
        <strain evidence="3">JCM 17217</strain>
    </source>
</reference>
<keyword evidence="3" id="KW-1185">Reference proteome</keyword>
<feature type="signal peptide" evidence="1">
    <location>
        <begin position="1"/>
        <end position="25"/>
    </location>
</feature>
<protein>
    <submittedName>
        <fullName evidence="2">Gliding motility lipoprotein GldH</fullName>
    </submittedName>
</protein>
<keyword evidence="1" id="KW-0732">Signal</keyword>
<proteinExistence type="predicted"/>
<evidence type="ECO:0000256" key="1">
    <source>
        <dbReference type="SAM" id="SignalP"/>
    </source>
</evidence>
<dbReference type="Pfam" id="PF14109">
    <property type="entry name" value="GldH_lipo"/>
    <property type="match status" value="1"/>
</dbReference>
<sequence length="168" mass="18937">MLSFMNQYFRLRVALLGGLLGLLTACDPNRVFEQNIDFPQYSWDVQQKPAFTFAIEDTAARYDIYFNVRHASAYGYYNLYVKHSLTGPKGAVGPPLLHQMLLMDPKTGEPKGSGTGDIYDMQLLALPRQRFATPGNYTLTLEQYMRQAQLPGLMAVGIRVARHEAGKK</sequence>
<name>A0ABP7PVW5_9BACT</name>
<evidence type="ECO:0000313" key="2">
    <source>
        <dbReference type="EMBL" id="GAA3972245.1"/>
    </source>
</evidence>
<gene>
    <name evidence="2" type="ORF">GCM10022407_17580</name>
</gene>
<comment type="caution">
    <text evidence="2">The sequence shown here is derived from an EMBL/GenBank/DDBJ whole genome shotgun (WGS) entry which is preliminary data.</text>
</comment>
<accession>A0ABP7PVW5</accession>
<keyword evidence="2" id="KW-0449">Lipoprotein</keyword>
<dbReference type="EMBL" id="BAABDI010000009">
    <property type="protein sequence ID" value="GAA3972245.1"/>
    <property type="molecule type" value="Genomic_DNA"/>
</dbReference>
<dbReference type="InterPro" id="IPR020018">
    <property type="entry name" value="Motility-assoc_lipoprot_GldH"/>
</dbReference>
<feature type="chain" id="PRO_5045471160" evidence="1">
    <location>
        <begin position="26"/>
        <end position="168"/>
    </location>
</feature>
<evidence type="ECO:0000313" key="3">
    <source>
        <dbReference type="Proteomes" id="UP001501556"/>
    </source>
</evidence>